<accession>A0A9P0EAM2</accession>
<feature type="compositionally biased region" description="Polar residues" evidence="1">
    <location>
        <begin position="13"/>
        <end position="23"/>
    </location>
</feature>
<feature type="region of interest" description="Disordered" evidence="1">
    <location>
        <begin position="1"/>
        <end position="38"/>
    </location>
</feature>
<dbReference type="AlphaFoldDB" id="A0A9P0EAM2"/>
<feature type="compositionally biased region" description="Polar residues" evidence="1">
    <location>
        <begin position="79"/>
        <end position="92"/>
    </location>
</feature>
<keyword evidence="3" id="KW-1185">Reference proteome</keyword>
<dbReference type="Proteomes" id="UP001152798">
    <property type="component" value="Chromosome 2"/>
</dbReference>
<name>A0A9P0EAM2_NEZVI</name>
<sequence>MMLKTLQKHNEDSPTGTTPQQLDENLHPPGLKGMQPCVSMGLQEAFNSALHRSLKRLLPEMTEDSSNRDRPTTPAAVATNPSNDLNSEQPSPQGVYPTLGVQ</sequence>
<reference evidence="2" key="1">
    <citation type="submission" date="2022-01" db="EMBL/GenBank/DDBJ databases">
        <authorList>
            <person name="King R."/>
        </authorList>
    </citation>
    <scope>NUCLEOTIDE SEQUENCE</scope>
</reference>
<gene>
    <name evidence="2" type="ORF">NEZAVI_LOCUS3730</name>
</gene>
<proteinExistence type="predicted"/>
<evidence type="ECO:0000313" key="2">
    <source>
        <dbReference type="EMBL" id="CAH1392995.1"/>
    </source>
</evidence>
<evidence type="ECO:0000313" key="3">
    <source>
        <dbReference type="Proteomes" id="UP001152798"/>
    </source>
</evidence>
<feature type="region of interest" description="Disordered" evidence="1">
    <location>
        <begin position="57"/>
        <end position="102"/>
    </location>
</feature>
<dbReference type="EMBL" id="OV725078">
    <property type="protein sequence ID" value="CAH1392995.1"/>
    <property type="molecule type" value="Genomic_DNA"/>
</dbReference>
<evidence type="ECO:0000256" key="1">
    <source>
        <dbReference type="SAM" id="MobiDB-lite"/>
    </source>
</evidence>
<protein>
    <submittedName>
        <fullName evidence="2">Uncharacterized protein</fullName>
    </submittedName>
</protein>
<organism evidence="2 3">
    <name type="scientific">Nezara viridula</name>
    <name type="common">Southern green stink bug</name>
    <name type="synonym">Cimex viridulus</name>
    <dbReference type="NCBI Taxonomy" id="85310"/>
    <lineage>
        <taxon>Eukaryota</taxon>
        <taxon>Metazoa</taxon>
        <taxon>Ecdysozoa</taxon>
        <taxon>Arthropoda</taxon>
        <taxon>Hexapoda</taxon>
        <taxon>Insecta</taxon>
        <taxon>Pterygota</taxon>
        <taxon>Neoptera</taxon>
        <taxon>Paraneoptera</taxon>
        <taxon>Hemiptera</taxon>
        <taxon>Heteroptera</taxon>
        <taxon>Panheteroptera</taxon>
        <taxon>Pentatomomorpha</taxon>
        <taxon>Pentatomoidea</taxon>
        <taxon>Pentatomidae</taxon>
        <taxon>Pentatominae</taxon>
        <taxon>Nezara</taxon>
    </lineage>
</organism>